<proteinExistence type="predicted"/>
<comment type="caution">
    <text evidence="2">The sequence shown here is derived from an EMBL/GenBank/DDBJ whole genome shotgun (WGS) entry which is preliminary data.</text>
</comment>
<accession>A0AAN8FPR4</accession>
<dbReference type="AlphaFoldDB" id="A0AAN8FPR4"/>
<protein>
    <submittedName>
        <fullName evidence="2">Uncharacterized protein</fullName>
    </submittedName>
</protein>
<dbReference type="EMBL" id="WIXE01014858">
    <property type="protein sequence ID" value="KAK5973960.1"/>
    <property type="molecule type" value="Genomic_DNA"/>
</dbReference>
<reference evidence="2 3" key="1">
    <citation type="submission" date="2019-10" db="EMBL/GenBank/DDBJ databases">
        <title>Assembly and Annotation for the nematode Trichostrongylus colubriformis.</title>
        <authorList>
            <person name="Martin J."/>
        </authorList>
    </citation>
    <scope>NUCLEOTIDE SEQUENCE [LARGE SCALE GENOMIC DNA]</scope>
    <source>
        <strain evidence="2">G859</strain>
        <tissue evidence="2">Whole worm</tissue>
    </source>
</reference>
<name>A0AAN8FPR4_TRICO</name>
<keyword evidence="3" id="KW-1185">Reference proteome</keyword>
<evidence type="ECO:0000313" key="3">
    <source>
        <dbReference type="Proteomes" id="UP001331761"/>
    </source>
</evidence>
<dbReference type="Proteomes" id="UP001331761">
    <property type="component" value="Unassembled WGS sequence"/>
</dbReference>
<organism evidence="2 3">
    <name type="scientific">Trichostrongylus colubriformis</name>
    <name type="common">Black scour worm</name>
    <dbReference type="NCBI Taxonomy" id="6319"/>
    <lineage>
        <taxon>Eukaryota</taxon>
        <taxon>Metazoa</taxon>
        <taxon>Ecdysozoa</taxon>
        <taxon>Nematoda</taxon>
        <taxon>Chromadorea</taxon>
        <taxon>Rhabditida</taxon>
        <taxon>Rhabditina</taxon>
        <taxon>Rhabditomorpha</taxon>
        <taxon>Strongyloidea</taxon>
        <taxon>Trichostrongylidae</taxon>
        <taxon>Trichostrongylus</taxon>
    </lineage>
</organism>
<gene>
    <name evidence="2" type="ORF">GCK32_016747</name>
</gene>
<feature type="region of interest" description="Disordered" evidence="1">
    <location>
        <begin position="1"/>
        <end position="23"/>
    </location>
</feature>
<sequence>MPTDADIPENRSAPTQQTKDQEDIVDTVIGLDPRDLHTTIQGVKADATSTSQSPSATHSFRREGFGRVTVIISEVIQDLVVRNETRKIADSHPQVFQFLDIKSKAESLKTMDPKLKTSVAVSRKRRIEEDPPAICAEEKDTGQWNAQKVDNTNAQDRRELTRSLKSNRGKEDCFAPRFKEAAKLGVTAEQMGLRHISDAIINAINADRAPSIIKMYTSVLEKLQSWRSYPYMSNIPTPQARNLYLAKFSADGKHSTMTAVVAALNHFFGPLQGVDQDIQNSLLQAIKRAASLCKHRAKIQPHHMRTIINLGNADTDPKVIQAAALTLIQFKDLLRISEAQIFG</sequence>
<evidence type="ECO:0000313" key="2">
    <source>
        <dbReference type="EMBL" id="KAK5973960.1"/>
    </source>
</evidence>
<evidence type="ECO:0000256" key="1">
    <source>
        <dbReference type="SAM" id="MobiDB-lite"/>
    </source>
</evidence>